<name>A0A4R6R1U3_9BURK</name>
<dbReference type="NCBIfam" id="TIGR01396">
    <property type="entry name" value="FlgB"/>
    <property type="match status" value="1"/>
</dbReference>
<comment type="function">
    <text evidence="5">Structural component of flagellum, the bacterial motility apparatus. Part of the rod structure of flagellar basal body.</text>
</comment>
<evidence type="ECO:0000256" key="6">
    <source>
        <dbReference type="SAM" id="MobiDB-lite"/>
    </source>
</evidence>
<proteinExistence type="inferred from homology"/>
<feature type="compositionally biased region" description="Pro residues" evidence="6">
    <location>
        <begin position="12"/>
        <end position="31"/>
    </location>
</feature>
<feature type="domain" description="Flagellar basal body rod protein N-terminal" evidence="7">
    <location>
        <begin position="49"/>
        <end position="69"/>
    </location>
</feature>
<evidence type="ECO:0000256" key="1">
    <source>
        <dbReference type="ARBA" id="ARBA00004117"/>
    </source>
</evidence>
<keyword evidence="8" id="KW-0969">Cilium</keyword>
<dbReference type="PANTHER" id="PTHR30435:SF12">
    <property type="entry name" value="FLAGELLAR BASAL BODY ROD PROTEIN FLGB"/>
    <property type="match status" value="1"/>
</dbReference>
<comment type="similarity">
    <text evidence="2">Belongs to the flagella basal body rod proteins family.</text>
</comment>
<comment type="subcellular location">
    <subcellularLocation>
        <location evidence="1">Bacterial flagellum basal body</location>
    </subcellularLocation>
</comment>
<evidence type="ECO:0000256" key="4">
    <source>
        <dbReference type="ARBA" id="ARBA00023143"/>
    </source>
</evidence>
<organism evidence="8 9">
    <name type="scientific">Aquabacterium commune</name>
    <dbReference type="NCBI Taxonomy" id="70586"/>
    <lineage>
        <taxon>Bacteria</taxon>
        <taxon>Pseudomonadati</taxon>
        <taxon>Pseudomonadota</taxon>
        <taxon>Betaproteobacteria</taxon>
        <taxon>Burkholderiales</taxon>
        <taxon>Aquabacterium</taxon>
    </lineage>
</organism>
<keyword evidence="8" id="KW-0282">Flagellum</keyword>
<evidence type="ECO:0000313" key="8">
    <source>
        <dbReference type="EMBL" id="TDP79466.1"/>
    </source>
</evidence>
<dbReference type="Proteomes" id="UP000294593">
    <property type="component" value="Unassembled WGS sequence"/>
</dbReference>
<comment type="caution">
    <text evidence="8">The sequence shown here is derived from an EMBL/GenBank/DDBJ whole genome shotgun (WGS) entry which is preliminary data.</text>
</comment>
<accession>A0A4R6R1U3</accession>
<sequence>MIKPISMNLPLPSTPAVPSPRLTPPVVPPTNPSGEQEEDGFKEHAILLRSKRQEILASNIANVDTPHYQAKDLDFRTSLRNAVNNQRSEGTDPSDLRKTAAGHLSQLPQPSGSTFNSTVALVYRVPLQTSLDSNTVDMDVERGQIADNAIRYQLALQAYEDEYKEFRQASMTGGTR</sequence>
<evidence type="ECO:0000256" key="3">
    <source>
        <dbReference type="ARBA" id="ARBA00014376"/>
    </source>
</evidence>
<keyword evidence="8" id="KW-0966">Cell projection</keyword>
<protein>
    <recommendedName>
        <fullName evidence="3">Flagellar basal body rod protein FlgB</fullName>
    </recommendedName>
</protein>
<dbReference type="GO" id="GO:0071978">
    <property type="term" value="P:bacterial-type flagellum-dependent swarming motility"/>
    <property type="evidence" value="ECO:0007669"/>
    <property type="project" value="TreeGrafter"/>
</dbReference>
<evidence type="ECO:0000259" key="7">
    <source>
        <dbReference type="Pfam" id="PF00460"/>
    </source>
</evidence>
<evidence type="ECO:0000256" key="2">
    <source>
        <dbReference type="ARBA" id="ARBA00009677"/>
    </source>
</evidence>
<dbReference type="AlphaFoldDB" id="A0A4R6R1U3"/>
<keyword evidence="9" id="KW-1185">Reference proteome</keyword>
<dbReference type="Pfam" id="PF00460">
    <property type="entry name" value="Flg_bb_rod"/>
    <property type="match status" value="1"/>
</dbReference>
<dbReference type="InterPro" id="IPR001444">
    <property type="entry name" value="Flag_bb_rod_N"/>
</dbReference>
<dbReference type="RefSeq" id="WP_243738745.1">
    <property type="nucleotide sequence ID" value="NZ_SNXW01000013.1"/>
</dbReference>
<dbReference type="EMBL" id="SNXW01000013">
    <property type="protein sequence ID" value="TDP79466.1"/>
    <property type="molecule type" value="Genomic_DNA"/>
</dbReference>
<gene>
    <name evidence="8" type="ORF">EV672_11339</name>
</gene>
<dbReference type="GO" id="GO:0030694">
    <property type="term" value="C:bacterial-type flagellum basal body, rod"/>
    <property type="evidence" value="ECO:0007669"/>
    <property type="project" value="InterPro"/>
</dbReference>
<feature type="region of interest" description="Disordered" evidence="6">
    <location>
        <begin position="1"/>
        <end position="38"/>
    </location>
</feature>
<reference evidence="8 9" key="1">
    <citation type="submission" date="2019-03" db="EMBL/GenBank/DDBJ databases">
        <title>Genomic Encyclopedia of Type Strains, Phase IV (KMG-IV): sequencing the most valuable type-strain genomes for metagenomic binning, comparative biology and taxonomic classification.</title>
        <authorList>
            <person name="Goeker M."/>
        </authorList>
    </citation>
    <scope>NUCLEOTIDE SEQUENCE [LARGE SCALE GENOMIC DNA]</scope>
    <source>
        <strain evidence="8 9">DSM 11901</strain>
    </source>
</reference>
<keyword evidence="4" id="KW-0975">Bacterial flagellum</keyword>
<evidence type="ECO:0000256" key="5">
    <source>
        <dbReference type="ARBA" id="ARBA00024934"/>
    </source>
</evidence>
<dbReference type="InterPro" id="IPR006300">
    <property type="entry name" value="FlgB"/>
</dbReference>
<dbReference type="PANTHER" id="PTHR30435">
    <property type="entry name" value="FLAGELLAR PROTEIN"/>
    <property type="match status" value="1"/>
</dbReference>
<evidence type="ECO:0000313" key="9">
    <source>
        <dbReference type="Proteomes" id="UP000294593"/>
    </source>
</evidence>